<dbReference type="EMBL" id="SDHX01000002">
    <property type="protein sequence ID" value="RXK53395.1"/>
    <property type="molecule type" value="Genomic_DNA"/>
</dbReference>
<dbReference type="AlphaFoldDB" id="A0A4Q1C522"/>
<comment type="caution">
    <text evidence="2">The sequence shown here is derived from an EMBL/GenBank/DDBJ whole genome shotgun (WGS) entry which is preliminary data.</text>
</comment>
<protein>
    <submittedName>
        <fullName evidence="2">Uncharacterized protein</fullName>
    </submittedName>
</protein>
<name>A0A4Q1C522_9BACT</name>
<proteinExistence type="predicted"/>
<dbReference type="OrthoDB" id="201931at2"/>
<feature type="signal peptide" evidence="1">
    <location>
        <begin position="1"/>
        <end position="21"/>
    </location>
</feature>
<gene>
    <name evidence="2" type="ORF">ESB00_17015</name>
</gene>
<dbReference type="RefSeq" id="WP_129048985.1">
    <property type="nucleotide sequence ID" value="NZ_SDHX01000002.1"/>
</dbReference>
<reference evidence="2 3" key="1">
    <citation type="submission" date="2019-01" db="EMBL/GenBank/DDBJ databases">
        <title>Lacunisphaera sp. strain TWA-58.</title>
        <authorList>
            <person name="Chen W.-M."/>
        </authorList>
    </citation>
    <scope>NUCLEOTIDE SEQUENCE [LARGE SCALE GENOMIC DNA]</scope>
    <source>
        <strain evidence="2 3">TWA-58</strain>
    </source>
</reference>
<organism evidence="2 3">
    <name type="scientific">Oleiharenicola lentus</name>
    <dbReference type="NCBI Taxonomy" id="2508720"/>
    <lineage>
        <taxon>Bacteria</taxon>
        <taxon>Pseudomonadati</taxon>
        <taxon>Verrucomicrobiota</taxon>
        <taxon>Opitutia</taxon>
        <taxon>Opitutales</taxon>
        <taxon>Opitutaceae</taxon>
        <taxon>Oleiharenicola</taxon>
    </lineage>
</organism>
<keyword evidence="3" id="KW-1185">Reference proteome</keyword>
<evidence type="ECO:0000313" key="2">
    <source>
        <dbReference type="EMBL" id="RXK53395.1"/>
    </source>
</evidence>
<accession>A0A4Q1C522</accession>
<evidence type="ECO:0000313" key="3">
    <source>
        <dbReference type="Proteomes" id="UP000290218"/>
    </source>
</evidence>
<evidence type="ECO:0000256" key="1">
    <source>
        <dbReference type="SAM" id="SignalP"/>
    </source>
</evidence>
<sequence>MSRTPSFIAAGFALAVAVHLAAAPGHLVTEAVWHDNVTNAERPEDRLPAWQWTGELEAGHSRNLADGHRLRAAVHLRTELWPRLEGLNQVAPGVTLGWDFKPGLGPHRPRLTAELEAGEVRAHERDRSGGSGAGRLQIRQRVRTDWLLLAGHEWRRFDARGRAFDRTGREWFGRVEWSASPVWVFVAEGRERVGDVVSYSRPPRPDLEAIGKPITLVDTFEQGVPWIAYYFRARTRSGAVEVQRAFGRTGITLRHELRHTLHAGPGYRNQLTTLRFATAF</sequence>
<feature type="chain" id="PRO_5020851247" evidence="1">
    <location>
        <begin position="22"/>
        <end position="280"/>
    </location>
</feature>
<keyword evidence="1" id="KW-0732">Signal</keyword>
<dbReference type="Proteomes" id="UP000290218">
    <property type="component" value="Unassembled WGS sequence"/>
</dbReference>